<evidence type="ECO:0000313" key="3">
    <source>
        <dbReference type="Proteomes" id="UP000324222"/>
    </source>
</evidence>
<dbReference type="EMBL" id="VSRR010000953">
    <property type="protein sequence ID" value="MPC21224.1"/>
    <property type="molecule type" value="Genomic_DNA"/>
</dbReference>
<sequence length="155" mass="17354">MNLHRRLSKYCRATDFLCSCAAHRELQKRVKTTKNAPRTVTSPPGRSQRPSRRPPTPRVRPSQAPIKAPSQRPSRPDIAVYLNKLALPCTTEWIRIGVTAQVQQNSAVKSFTGYLISIVPPTNNTDTHGALAPPVRFSYTCELLNISQIISDIFF</sequence>
<comment type="caution">
    <text evidence="2">The sequence shown here is derived from an EMBL/GenBank/DDBJ whole genome shotgun (WGS) entry which is preliminary data.</text>
</comment>
<reference evidence="2 3" key="1">
    <citation type="submission" date="2019-05" db="EMBL/GenBank/DDBJ databases">
        <title>Another draft genome of Portunus trituberculatus and its Hox gene families provides insights of decapod evolution.</title>
        <authorList>
            <person name="Jeong J.-H."/>
            <person name="Song I."/>
            <person name="Kim S."/>
            <person name="Choi T."/>
            <person name="Kim D."/>
            <person name="Ryu S."/>
            <person name="Kim W."/>
        </authorList>
    </citation>
    <scope>NUCLEOTIDE SEQUENCE [LARGE SCALE GENOMIC DNA]</scope>
    <source>
        <tissue evidence="2">Muscle</tissue>
    </source>
</reference>
<dbReference type="Proteomes" id="UP000324222">
    <property type="component" value="Unassembled WGS sequence"/>
</dbReference>
<feature type="region of interest" description="Disordered" evidence="1">
    <location>
        <begin position="31"/>
        <end position="74"/>
    </location>
</feature>
<dbReference type="AlphaFoldDB" id="A0A5B7DJ88"/>
<name>A0A5B7DJ88_PORTR</name>
<protein>
    <submittedName>
        <fullName evidence="2">Uncharacterized protein</fullName>
    </submittedName>
</protein>
<evidence type="ECO:0000256" key="1">
    <source>
        <dbReference type="SAM" id="MobiDB-lite"/>
    </source>
</evidence>
<proteinExistence type="predicted"/>
<organism evidence="2 3">
    <name type="scientific">Portunus trituberculatus</name>
    <name type="common">Swimming crab</name>
    <name type="synonym">Neptunus trituberculatus</name>
    <dbReference type="NCBI Taxonomy" id="210409"/>
    <lineage>
        <taxon>Eukaryota</taxon>
        <taxon>Metazoa</taxon>
        <taxon>Ecdysozoa</taxon>
        <taxon>Arthropoda</taxon>
        <taxon>Crustacea</taxon>
        <taxon>Multicrustacea</taxon>
        <taxon>Malacostraca</taxon>
        <taxon>Eumalacostraca</taxon>
        <taxon>Eucarida</taxon>
        <taxon>Decapoda</taxon>
        <taxon>Pleocyemata</taxon>
        <taxon>Brachyura</taxon>
        <taxon>Eubrachyura</taxon>
        <taxon>Portunoidea</taxon>
        <taxon>Portunidae</taxon>
        <taxon>Portuninae</taxon>
        <taxon>Portunus</taxon>
    </lineage>
</organism>
<gene>
    <name evidence="2" type="ORF">E2C01_014201</name>
</gene>
<keyword evidence="3" id="KW-1185">Reference proteome</keyword>
<accession>A0A5B7DJ88</accession>
<evidence type="ECO:0000313" key="2">
    <source>
        <dbReference type="EMBL" id="MPC21224.1"/>
    </source>
</evidence>